<comment type="caution">
    <text evidence="1">The sequence shown here is derived from an EMBL/GenBank/DDBJ whole genome shotgun (WGS) entry which is preliminary data.</text>
</comment>
<organism evidence="1 2">
    <name type="scientific">Thalassococcus profundi</name>
    <dbReference type="NCBI Taxonomy" id="2282382"/>
    <lineage>
        <taxon>Bacteria</taxon>
        <taxon>Pseudomonadati</taxon>
        <taxon>Pseudomonadota</taxon>
        <taxon>Alphaproteobacteria</taxon>
        <taxon>Rhodobacterales</taxon>
        <taxon>Roseobacteraceae</taxon>
        <taxon>Thalassococcus</taxon>
    </lineage>
</organism>
<protein>
    <submittedName>
        <fullName evidence="1">DUF4242 domain-containing protein</fullName>
    </submittedName>
</protein>
<evidence type="ECO:0000313" key="1">
    <source>
        <dbReference type="EMBL" id="RDD65391.1"/>
    </source>
</evidence>
<dbReference type="InterPro" id="IPR025336">
    <property type="entry name" value="SCO4226-like"/>
</dbReference>
<gene>
    <name evidence="1" type="ORF">DU478_14565</name>
</gene>
<dbReference type="RefSeq" id="WP_114511702.1">
    <property type="nucleotide sequence ID" value="NZ_QPMK01000012.1"/>
</dbReference>
<keyword evidence="2" id="KW-1185">Reference proteome</keyword>
<dbReference type="OrthoDB" id="9800027at2"/>
<name>A0A369TJ66_9RHOB</name>
<sequence length="98" mass="10960">MELYVIRRRGIWSSEDELAATNEKSLQVGEEMKDRLRWIRSYAVAEDDGRIGSVCVYEASDRDAIREHADRIGAPGDDVNLVRGTAVKRDDPGPLTAV</sequence>
<reference evidence="1 2" key="1">
    <citation type="submission" date="2018-07" db="EMBL/GenBank/DDBJ databases">
        <title>Thalassococcus profundi sp. nov., a marine bacterium isolated from deep seawater of Okinawa Trough.</title>
        <authorList>
            <person name="Yu M."/>
        </authorList>
    </citation>
    <scope>NUCLEOTIDE SEQUENCE [LARGE SCALE GENOMIC DNA]</scope>
    <source>
        <strain evidence="1 2">WRAS1</strain>
    </source>
</reference>
<evidence type="ECO:0000313" key="2">
    <source>
        <dbReference type="Proteomes" id="UP000253977"/>
    </source>
</evidence>
<dbReference type="EMBL" id="QPMK01000012">
    <property type="protein sequence ID" value="RDD65391.1"/>
    <property type="molecule type" value="Genomic_DNA"/>
</dbReference>
<proteinExistence type="predicted"/>
<dbReference type="AlphaFoldDB" id="A0A369TJ66"/>
<dbReference type="Pfam" id="PF14026">
    <property type="entry name" value="SCO4226-like"/>
    <property type="match status" value="1"/>
</dbReference>
<accession>A0A369TJ66</accession>
<dbReference type="Proteomes" id="UP000253977">
    <property type="component" value="Unassembled WGS sequence"/>
</dbReference>